<reference evidence="1 2" key="1">
    <citation type="submission" date="2023-07" db="EMBL/GenBank/DDBJ databases">
        <title>The novel representative of Negativicutes class, Anaeroselena agilis gen. nov. sp. nov.</title>
        <authorList>
            <person name="Prokofeva M.I."/>
            <person name="Elcheninov A.G."/>
            <person name="Klyukina A."/>
            <person name="Kublanov I.V."/>
            <person name="Frolov E.N."/>
            <person name="Podosokorskaya O.A."/>
        </authorList>
    </citation>
    <scope>NUCLEOTIDE SEQUENCE [LARGE SCALE GENOMIC DNA]</scope>
    <source>
        <strain evidence="1 2">4137-cl</strain>
    </source>
</reference>
<evidence type="ECO:0000313" key="1">
    <source>
        <dbReference type="EMBL" id="MDT8899958.1"/>
    </source>
</evidence>
<proteinExistence type="predicted"/>
<comment type="caution">
    <text evidence="1">The sequence shown here is derived from an EMBL/GenBank/DDBJ whole genome shotgun (WGS) entry which is preliminary data.</text>
</comment>
<keyword evidence="2" id="KW-1185">Reference proteome</keyword>
<gene>
    <name evidence="1" type="ORF">Q4T40_01690</name>
</gene>
<dbReference type="Proteomes" id="UP001254848">
    <property type="component" value="Unassembled WGS sequence"/>
</dbReference>
<protein>
    <submittedName>
        <fullName evidence="1">Uncharacterized protein</fullName>
    </submittedName>
</protein>
<organism evidence="1 2">
    <name type="scientific">Anaeroselena agilis</name>
    <dbReference type="NCBI Taxonomy" id="3063788"/>
    <lineage>
        <taxon>Bacteria</taxon>
        <taxon>Bacillati</taxon>
        <taxon>Bacillota</taxon>
        <taxon>Negativicutes</taxon>
        <taxon>Acetonemataceae</taxon>
        <taxon>Anaeroselena</taxon>
    </lineage>
</organism>
<evidence type="ECO:0000313" key="2">
    <source>
        <dbReference type="Proteomes" id="UP001254848"/>
    </source>
</evidence>
<name>A0ABU3NUQ3_9FIRM</name>
<sequence>MAAVAAQKLMIQFICPKCGRDLAWAYENASVYCRSCDRWIFAREIKNVNPAKIDPDQDQLQLF</sequence>
<dbReference type="EMBL" id="JAUOZS010000001">
    <property type="protein sequence ID" value="MDT8899958.1"/>
    <property type="molecule type" value="Genomic_DNA"/>
</dbReference>
<accession>A0ABU3NUQ3</accession>
<dbReference type="RefSeq" id="WP_413778522.1">
    <property type="nucleotide sequence ID" value="NZ_JAUOZS010000001.1"/>
</dbReference>